<evidence type="ECO:0000259" key="2">
    <source>
        <dbReference type="Pfam" id="PF00248"/>
    </source>
</evidence>
<dbReference type="EMBL" id="JARWAI010000012">
    <property type="protein sequence ID" value="MDR5876177.1"/>
    <property type="molecule type" value="Genomic_DNA"/>
</dbReference>
<dbReference type="PANTHER" id="PTHR43364:SF4">
    <property type="entry name" value="NAD(P)-LINKED OXIDOREDUCTASE SUPERFAMILY PROTEIN"/>
    <property type="match status" value="1"/>
</dbReference>
<keyword evidence="1" id="KW-0560">Oxidoreductase</keyword>
<proteinExistence type="predicted"/>
<gene>
    <name evidence="3" type="ORF">QC815_14760</name>
</gene>
<dbReference type="Gene3D" id="3.20.20.100">
    <property type="entry name" value="NADP-dependent oxidoreductase domain"/>
    <property type="match status" value="1"/>
</dbReference>
<dbReference type="Pfam" id="PF00248">
    <property type="entry name" value="Aldo_ket_red"/>
    <property type="match status" value="1"/>
</dbReference>
<dbReference type="CDD" id="cd19094">
    <property type="entry name" value="AKR_Tas-like"/>
    <property type="match status" value="1"/>
</dbReference>
<feature type="domain" description="NADP-dependent oxidoreductase" evidence="2">
    <location>
        <begin position="15"/>
        <end position="334"/>
    </location>
</feature>
<sequence>MQTRPLGRTGLDVSRLCLGTMTFGEQNSEAEAHEQLDRAVAFGINFIDTAEMYPVPPKAETQGLTERYVGSWLKQRRERDDVVIATKAAGPGLDHIRGGPRLTREHLFQAVDTSLERLQTDYIDLYQLHWPDRSTNFFGKLGYVHNQEEDATPLEETLSALKELVDAGKIRAIGLSNDTPWGTMRALQLADQLDVPRVASIQNPYNLLNRSFEVGLAEIAHREDVGLLAYSPLGFGVLSGKYLDGAQPPTGRLTLFERFKRYTSPEAEAATKAYVSLARDYGLDPAQMALAFVNSRSFLTSNIIGATTMAQLESNLASESLKLDDEVLDAIDDIHRRMPNPCP</sequence>
<dbReference type="PANTHER" id="PTHR43364">
    <property type="entry name" value="NADH-SPECIFIC METHYLGLYOXAL REDUCTASE-RELATED"/>
    <property type="match status" value="1"/>
</dbReference>
<reference evidence="3 4" key="1">
    <citation type="submission" date="2023-04" db="EMBL/GenBank/DDBJ databases">
        <title>A long-awaited taxogenomic arrangement of the family Halomonadaceae.</title>
        <authorList>
            <person name="De La Haba R."/>
            <person name="Chuvochina M."/>
            <person name="Wittouck S."/>
            <person name="Arahal D.R."/>
            <person name="Sanchez-Porro C."/>
            <person name="Hugenholtz P."/>
            <person name="Ventosa A."/>
        </authorList>
    </citation>
    <scope>NUCLEOTIDE SEQUENCE [LARGE SCALE GENOMIC DNA]</scope>
    <source>
        <strain evidence="3 4">DSM 18042</strain>
    </source>
</reference>
<dbReference type="RefSeq" id="WP_230445929.1">
    <property type="nucleotide sequence ID" value="NZ_JARWAI010000012.1"/>
</dbReference>
<dbReference type="SUPFAM" id="SSF51430">
    <property type="entry name" value="NAD(P)-linked oxidoreductase"/>
    <property type="match status" value="1"/>
</dbReference>
<comment type="caution">
    <text evidence="3">The sequence shown here is derived from an EMBL/GenBank/DDBJ whole genome shotgun (WGS) entry which is preliminary data.</text>
</comment>
<evidence type="ECO:0000256" key="1">
    <source>
        <dbReference type="ARBA" id="ARBA00023002"/>
    </source>
</evidence>
<name>A0ABU1GFU2_9GAMM</name>
<organism evidence="3 4">
    <name type="scientific">Vreelandella gomseomensis</name>
    <dbReference type="NCBI Taxonomy" id="370766"/>
    <lineage>
        <taxon>Bacteria</taxon>
        <taxon>Pseudomonadati</taxon>
        <taxon>Pseudomonadota</taxon>
        <taxon>Gammaproteobacteria</taxon>
        <taxon>Oceanospirillales</taxon>
        <taxon>Halomonadaceae</taxon>
        <taxon>Vreelandella</taxon>
    </lineage>
</organism>
<dbReference type="InterPro" id="IPR023210">
    <property type="entry name" value="NADP_OxRdtase_dom"/>
</dbReference>
<evidence type="ECO:0000313" key="4">
    <source>
        <dbReference type="Proteomes" id="UP001269267"/>
    </source>
</evidence>
<dbReference type="InterPro" id="IPR050523">
    <property type="entry name" value="AKR_Detox_Biosynth"/>
</dbReference>
<accession>A0ABU1GFU2</accession>
<dbReference type="NCBIfam" id="NF007912">
    <property type="entry name" value="PRK10625.1"/>
    <property type="match status" value="1"/>
</dbReference>
<keyword evidence="4" id="KW-1185">Reference proteome</keyword>
<dbReference type="Proteomes" id="UP001269267">
    <property type="component" value="Unassembled WGS sequence"/>
</dbReference>
<dbReference type="InterPro" id="IPR036812">
    <property type="entry name" value="NAD(P)_OxRdtase_dom_sf"/>
</dbReference>
<evidence type="ECO:0000313" key="3">
    <source>
        <dbReference type="EMBL" id="MDR5876177.1"/>
    </source>
</evidence>
<protein>
    <submittedName>
        <fullName evidence="3">NADP(H)-dependent aldo-keto reductase</fullName>
    </submittedName>
</protein>